<dbReference type="PANTHER" id="PTHR31694">
    <property type="entry name" value="DESICCATION-LIKE PROTEIN"/>
    <property type="match status" value="1"/>
</dbReference>
<reference evidence="2" key="1">
    <citation type="journal article" date="2016" name="Nat. Genet.">
        <title>A high-quality carrot genome assembly provides new insights into carotenoid accumulation and asterid genome evolution.</title>
        <authorList>
            <person name="Iorizzo M."/>
            <person name="Ellison S."/>
            <person name="Senalik D."/>
            <person name="Zeng P."/>
            <person name="Satapoomin P."/>
            <person name="Huang J."/>
            <person name="Bowman M."/>
            <person name="Iovene M."/>
            <person name="Sanseverino W."/>
            <person name="Cavagnaro P."/>
            <person name="Yildiz M."/>
            <person name="Macko-Podgorni A."/>
            <person name="Moranska E."/>
            <person name="Grzebelus E."/>
            <person name="Grzebelus D."/>
            <person name="Ashrafi H."/>
            <person name="Zheng Z."/>
            <person name="Cheng S."/>
            <person name="Spooner D."/>
            <person name="Van Deynze A."/>
            <person name="Simon P."/>
        </authorList>
    </citation>
    <scope>NUCLEOTIDE SEQUENCE</scope>
    <source>
        <tissue evidence="2">Leaf</tissue>
    </source>
</reference>
<dbReference type="PANTHER" id="PTHR31694:SF26">
    <property type="entry name" value="OS05G0151100 PROTEIN"/>
    <property type="match status" value="1"/>
</dbReference>
<keyword evidence="1" id="KW-0732">Signal</keyword>
<reference evidence="2" key="2">
    <citation type="submission" date="2022-03" db="EMBL/GenBank/DDBJ databases">
        <title>Draft title - Genomic analysis of global carrot germplasm unveils the trajectory of domestication and the origin of high carotenoid orange carrot.</title>
        <authorList>
            <person name="Iorizzo M."/>
            <person name="Ellison S."/>
            <person name="Senalik D."/>
            <person name="Macko-Podgorni A."/>
            <person name="Grzebelus D."/>
            <person name="Bostan H."/>
            <person name="Rolling W."/>
            <person name="Curaba J."/>
            <person name="Simon P."/>
        </authorList>
    </citation>
    <scope>NUCLEOTIDE SEQUENCE</scope>
    <source>
        <tissue evidence="2">Leaf</tissue>
    </source>
</reference>
<dbReference type="InterPro" id="IPR052965">
    <property type="entry name" value="Pigment-catalase-like"/>
</dbReference>
<evidence type="ECO:0008006" key="4">
    <source>
        <dbReference type="Google" id="ProtNLM"/>
    </source>
</evidence>
<dbReference type="AlphaFoldDB" id="A0AAF0W7B2"/>
<gene>
    <name evidence="2" type="ORF">DCAR_0103555</name>
</gene>
<dbReference type="Proteomes" id="UP000077755">
    <property type="component" value="Chromosome 1"/>
</dbReference>
<evidence type="ECO:0000313" key="3">
    <source>
        <dbReference type="Proteomes" id="UP000077755"/>
    </source>
</evidence>
<dbReference type="EMBL" id="CP093343">
    <property type="protein sequence ID" value="WOG84372.1"/>
    <property type="molecule type" value="Genomic_DNA"/>
</dbReference>
<proteinExistence type="predicted"/>
<dbReference type="Pfam" id="PF13668">
    <property type="entry name" value="Ferritin_2"/>
    <property type="match status" value="1"/>
</dbReference>
<keyword evidence="3" id="KW-1185">Reference proteome</keyword>
<name>A0AAF0W7B2_DAUCS</name>
<evidence type="ECO:0000256" key="1">
    <source>
        <dbReference type="SAM" id="SignalP"/>
    </source>
</evidence>
<protein>
    <recommendedName>
        <fullName evidence="4">Desiccation-related protein PCC13-62</fullName>
    </recommendedName>
</protein>
<feature type="signal peptide" evidence="1">
    <location>
        <begin position="1"/>
        <end position="25"/>
    </location>
</feature>
<dbReference type="KEGG" id="dcr:108215598"/>
<accession>A0AAF0W7B2</accession>
<feature type="chain" id="PRO_5042071751" description="Desiccation-related protein PCC13-62" evidence="1">
    <location>
        <begin position="26"/>
        <end position="316"/>
    </location>
</feature>
<organism evidence="2 3">
    <name type="scientific">Daucus carota subsp. sativus</name>
    <name type="common">Carrot</name>
    <dbReference type="NCBI Taxonomy" id="79200"/>
    <lineage>
        <taxon>Eukaryota</taxon>
        <taxon>Viridiplantae</taxon>
        <taxon>Streptophyta</taxon>
        <taxon>Embryophyta</taxon>
        <taxon>Tracheophyta</taxon>
        <taxon>Spermatophyta</taxon>
        <taxon>Magnoliopsida</taxon>
        <taxon>eudicotyledons</taxon>
        <taxon>Gunneridae</taxon>
        <taxon>Pentapetalae</taxon>
        <taxon>asterids</taxon>
        <taxon>campanulids</taxon>
        <taxon>Apiales</taxon>
        <taxon>Apiaceae</taxon>
        <taxon>Apioideae</taxon>
        <taxon>Scandiceae</taxon>
        <taxon>Daucinae</taxon>
        <taxon>Daucus</taxon>
        <taxon>Daucus sect. Daucus</taxon>
    </lineage>
</organism>
<sequence length="316" mass="34694">MAISITSSSSVIVLVVMIMCCEVLCSPNPQCDPDYPDEGPPIYERDVELLQFAENLEHLEADYFLWGAFGYGLDKFAPDLVGGGPPPIGAQRANLDNQTQSIIGEFGLQEVGHLRALKSTVGGFPRPLLDLSKSNFAKIMDSAFGRKLDPPFDPYANSINYLLASYVVPYVGLNGYKGSNRFIRGYVSKDLLSGLLGVEAGQDAVIRHHLYERGEQLVHPYNITVTEFTNRISELRNNLGMCGIKDEGVFVPPELGAEMRTSSNVLSADRNSLSYPRTPKEILRIVYGTGNESVPGGFFPRGANGKIALQYLKHQD</sequence>
<evidence type="ECO:0000313" key="2">
    <source>
        <dbReference type="EMBL" id="WOG84372.1"/>
    </source>
</evidence>